<dbReference type="BioCyc" id="FSP469605-HMP:GTSP-53-MONOMER"/>
<keyword evidence="3" id="KW-1185">Reference proteome</keyword>
<dbReference type="EMBL" id="GG657971">
    <property type="protein sequence ID" value="EFS20555.1"/>
    <property type="molecule type" value="Genomic_DNA"/>
</dbReference>
<proteinExistence type="predicted"/>
<name>E5BEM4_9FUSO</name>
<dbReference type="Proteomes" id="UP000002975">
    <property type="component" value="Unassembled WGS sequence"/>
</dbReference>
<accession>E5BEM4</accession>
<dbReference type="HOGENOM" id="CLU_1413337_0_0_0"/>
<dbReference type="OrthoDB" id="90757at2"/>
<gene>
    <name evidence="2" type="ORF">FSBG_00052</name>
</gene>
<organism evidence="2 3">
    <name type="scientific">Fusobacterium gonidiaformans 3-1-5R</name>
    <dbReference type="NCBI Taxonomy" id="469605"/>
    <lineage>
        <taxon>Bacteria</taxon>
        <taxon>Fusobacteriati</taxon>
        <taxon>Fusobacteriota</taxon>
        <taxon>Fusobacteriia</taxon>
        <taxon>Fusobacteriales</taxon>
        <taxon>Fusobacteriaceae</taxon>
        <taxon>Fusobacterium</taxon>
    </lineage>
</organism>
<evidence type="ECO:0000313" key="2">
    <source>
        <dbReference type="EMBL" id="EFS20555.1"/>
    </source>
</evidence>
<reference evidence="2 3" key="1">
    <citation type="submission" date="2009-02" db="EMBL/GenBank/DDBJ databases">
        <title>The Genome Sequence of Fusobacterium sp. 3_1_5R.</title>
        <authorList>
            <consortium name="The Broad Institute Genome Sequencing Platform"/>
            <person name="Ward D."/>
            <person name="Young S.K."/>
            <person name="Kodira C.D."/>
            <person name="Zeng Q."/>
            <person name="Koehrsen M."/>
            <person name="Alvarado L."/>
            <person name="Berlin A."/>
            <person name="Borenstein D."/>
            <person name="Chen Z."/>
            <person name="Engels R."/>
            <person name="Freedman E."/>
            <person name="Gellesch M."/>
            <person name="Goldberg J."/>
            <person name="Griggs A."/>
            <person name="Gujja S."/>
            <person name="Heiman D."/>
            <person name="Hepburn T."/>
            <person name="Howarth C."/>
            <person name="Jen D."/>
            <person name="Larson L."/>
            <person name="Lewis B."/>
            <person name="Mehta T."/>
            <person name="Park D."/>
            <person name="Pearson M."/>
            <person name="Roberts A."/>
            <person name="Saif S."/>
            <person name="Shea T."/>
            <person name="Shenoy N."/>
            <person name="Sisk P."/>
            <person name="Stolte C."/>
            <person name="Sykes S."/>
            <person name="Walk T."/>
            <person name="White J."/>
            <person name="Yandava C."/>
            <person name="Allen-Vercoe E."/>
            <person name="Strauss J."/>
            <person name="Ambrose C."/>
            <person name="Lander E."/>
            <person name="Nusbaum C."/>
            <person name="Galagan J."/>
            <person name="Birren B."/>
        </authorList>
    </citation>
    <scope>NUCLEOTIDE SEQUENCE [LARGE SCALE GENOMIC DNA]</scope>
    <source>
        <strain evidence="2 3">3_1_5R</strain>
    </source>
</reference>
<feature type="coiled-coil region" evidence="1">
    <location>
        <begin position="126"/>
        <end position="174"/>
    </location>
</feature>
<evidence type="ECO:0000256" key="1">
    <source>
        <dbReference type="SAM" id="Coils"/>
    </source>
</evidence>
<feature type="coiled-coil region" evidence="1">
    <location>
        <begin position="19"/>
        <end position="50"/>
    </location>
</feature>
<keyword evidence="1" id="KW-0175">Coiled coil</keyword>
<sequence>MNITKHALMRYVSRTHKIVEINEKTYDNFKRENEALISELEERLQEEFLKAEFFIKQKHEGHQEASFYINEDKMMTYVVANGNILTCYPIDFNLDEIGNLEMYHTLRKSFNREKELLKSMEESSVISKKEEEIKEIELEIQMLLSKQKQLEKGKRILENEIEVEELKINDVKNKISYIAERISRSSKKGL</sequence>
<dbReference type="RefSeq" id="WP_008800634.1">
    <property type="nucleotide sequence ID" value="NZ_GG657971.1"/>
</dbReference>
<evidence type="ECO:0000313" key="3">
    <source>
        <dbReference type="Proteomes" id="UP000002975"/>
    </source>
</evidence>
<protein>
    <submittedName>
        <fullName evidence="2">Uncharacterized protein</fullName>
    </submittedName>
</protein>
<dbReference type="AlphaFoldDB" id="E5BEM4"/>